<keyword evidence="1" id="KW-0727">SH2 domain</keyword>
<feature type="region of interest" description="Disordered" evidence="2">
    <location>
        <begin position="103"/>
        <end position="177"/>
    </location>
</feature>
<comment type="caution">
    <text evidence="3">The sequence shown here is derived from an EMBL/GenBank/DDBJ whole genome shotgun (WGS) entry which is preliminary data.</text>
</comment>
<keyword evidence="4" id="KW-1185">Reference proteome</keyword>
<dbReference type="Proteomes" id="UP001266305">
    <property type="component" value="Unassembled WGS sequence"/>
</dbReference>
<accession>A0ABQ9UAF5</accession>
<evidence type="ECO:0000313" key="4">
    <source>
        <dbReference type="Proteomes" id="UP001266305"/>
    </source>
</evidence>
<reference evidence="3 4" key="1">
    <citation type="submission" date="2023-05" db="EMBL/GenBank/DDBJ databases">
        <title>B98-5 Cell Line De Novo Hybrid Assembly: An Optical Mapping Approach.</title>
        <authorList>
            <person name="Kananen K."/>
            <person name="Auerbach J.A."/>
            <person name="Kautto E."/>
            <person name="Blachly J.S."/>
        </authorList>
    </citation>
    <scope>NUCLEOTIDE SEQUENCE [LARGE SCALE GENOMIC DNA]</scope>
    <source>
        <strain evidence="3">B95-8</strain>
        <tissue evidence="3">Cell line</tissue>
    </source>
</reference>
<evidence type="ECO:0000256" key="1">
    <source>
        <dbReference type="ARBA" id="ARBA00022999"/>
    </source>
</evidence>
<feature type="compositionally biased region" description="Basic and acidic residues" evidence="2">
    <location>
        <begin position="103"/>
        <end position="118"/>
    </location>
</feature>
<organism evidence="3 4">
    <name type="scientific">Saguinus oedipus</name>
    <name type="common">Cotton-top tamarin</name>
    <name type="synonym">Oedipomidas oedipus</name>
    <dbReference type="NCBI Taxonomy" id="9490"/>
    <lineage>
        <taxon>Eukaryota</taxon>
        <taxon>Metazoa</taxon>
        <taxon>Chordata</taxon>
        <taxon>Craniata</taxon>
        <taxon>Vertebrata</taxon>
        <taxon>Euteleostomi</taxon>
        <taxon>Mammalia</taxon>
        <taxon>Eutheria</taxon>
        <taxon>Euarchontoglires</taxon>
        <taxon>Primates</taxon>
        <taxon>Haplorrhini</taxon>
        <taxon>Platyrrhini</taxon>
        <taxon>Cebidae</taxon>
        <taxon>Callitrichinae</taxon>
        <taxon>Saguinus</taxon>
    </lineage>
</organism>
<dbReference type="PANTHER" id="PTHR14388">
    <property type="entry name" value="T CELL-SPECIFIC ADAPTER PROTEIN TSAD"/>
    <property type="match status" value="1"/>
</dbReference>
<dbReference type="PANTHER" id="PTHR14388:SF5">
    <property type="entry name" value="SH2 DOMAIN-CONTAINING PROTEIN 4A"/>
    <property type="match status" value="1"/>
</dbReference>
<evidence type="ECO:0000313" key="3">
    <source>
        <dbReference type="EMBL" id="KAK2093745.1"/>
    </source>
</evidence>
<sequence length="212" mass="24259">MIRGQGDAAEIALEMCISSVEPVSCYKKKESMKKKQDEEINETDEERAKQICKSWKEDSEWQASREYPEKIPKLLYEERNPAANAGQVLMTWIIVRKSKAADEKRRSLAKQAREDYKRLSLGAQKGRGGERLQSPLHAPQKPKRPPLPPKPQFLNPGAYPPKPLRNQGVARTVSSSAQEDIIRWFKEEQLPLRAGYQKTSDTIAPWFHELCS</sequence>
<dbReference type="EMBL" id="JASSZA010000014">
    <property type="protein sequence ID" value="KAK2093745.1"/>
    <property type="molecule type" value="Genomic_DNA"/>
</dbReference>
<evidence type="ECO:0000256" key="2">
    <source>
        <dbReference type="SAM" id="MobiDB-lite"/>
    </source>
</evidence>
<protein>
    <submittedName>
        <fullName evidence="3">SH2 domain-containing protein 4A</fullName>
    </submittedName>
</protein>
<name>A0ABQ9UAF5_SAGOE</name>
<proteinExistence type="predicted"/>
<gene>
    <name evidence="3" type="primary">SH2D4A_2</name>
    <name evidence="3" type="ORF">P7K49_027483</name>
</gene>